<dbReference type="AlphaFoldDB" id="A0A3B0WRZ2"/>
<gene>
    <name evidence="3" type="ORF">MNBD_GAMMA03-1223</name>
</gene>
<accession>A0A3B0WRZ2</accession>
<dbReference type="InterPro" id="IPR051803">
    <property type="entry name" value="TA_system_RelE-like_toxin"/>
</dbReference>
<dbReference type="PANTHER" id="PTHR33755:SF5">
    <property type="entry name" value="TYPE II TOXIN-ANTITOXIN SYSTEM RELE_PARE FAMILY TOXIN"/>
    <property type="match status" value="1"/>
</dbReference>
<evidence type="ECO:0008006" key="4">
    <source>
        <dbReference type="Google" id="ProtNLM"/>
    </source>
</evidence>
<sequence length="98" mass="11405">MKLTWSPLAISRVSEIVEYIAKDSPLAAEKWANNIFDLVERLSEFPEIGRTVPEIKNKMFRELISGNYRIIYKYENAQTLILTVRHGKQVLPVEDIKQ</sequence>
<dbReference type="Gene3D" id="3.30.2310.20">
    <property type="entry name" value="RelE-like"/>
    <property type="match status" value="1"/>
</dbReference>
<protein>
    <recommendedName>
        <fullName evidence="4">Death on curing protein, Doc toxin</fullName>
    </recommendedName>
</protein>
<evidence type="ECO:0000256" key="2">
    <source>
        <dbReference type="ARBA" id="ARBA00022649"/>
    </source>
</evidence>
<dbReference type="EMBL" id="UOFC01000123">
    <property type="protein sequence ID" value="VAW47056.1"/>
    <property type="molecule type" value="Genomic_DNA"/>
</dbReference>
<comment type="similarity">
    <text evidence="1">Belongs to the RelE toxin family.</text>
</comment>
<dbReference type="Pfam" id="PF05016">
    <property type="entry name" value="ParE_toxin"/>
    <property type="match status" value="1"/>
</dbReference>
<dbReference type="InterPro" id="IPR035093">
    <property type="entry name" value="RelE/ParE_toxin_dom_sf"/>
</dbReference>
<reference evidence="3" key="1">
    <citation type="submission" date="2018-06" db="EMBL/GenBank/DDBJ databases">
        <authorList>
            <person name="Zhirakovskaya E."/>
        </authorList>
    </citation>
    <scope>NUCLEOTIDE SEQUENCE</scope>
</reference>
<name>A0A3B0WRZ2_9ZZZZ</name>
<dbReference type="InterPro" id="IPR007712">
    <property type="entry name" value="RelE/ParE_toxin"/>
</dbReference>
<organism evidence="3">
    <name type="scientific">hydrothermal vent metagenome</name>
    <dbReference type="NCBI Taxonomy" id="652676"/>
    <lineage>
        <taxon>unclassified sequences</taxon>
        <taxon>metagenomes</taxon>
        <taxon>ecological metagenomes</taxon>
    </lineage>
</organism>
<proteinExistence type="inferred from homology"/>
<dbReference type="SUPFAM" id="SSF143011">
    <property type="entry name" value="RelE-like"/>
    <property type="match status" value="1"/>
</dbReference>
<evidence type="ECO:0000313" key="3">
    <source>
        <dbReference type="EMBL" id="VAW47056.1"/>
    </source>
</evidence>
<dbReference type="PANTHER" id="PTHR33755">
    <property type="entry name" value="TOXIN PARE1-RELATED"/>
    <property type="match status" value="1"/>
</dbReference>
<keyword evidence="2" id="KW-1277">Toxin-antitoxin system</keyword>
<evidence type="ECO:0000256" key="1">
    <source>
        <dbReference type="ARBA" id="ARBA00006226"/>
    </source>
</evidence>